<proteinExistence type="predicted"/>
<evidence type="ECO:0000313" key="1">
    <source>
        <dbReference type="EMBL" id="PWO00603.1"/>
    </source>
</evidence>
<accession>A0A316ZI53</accession>
<dbReference type="GeneID" id="37269162"/>
<evidence type="ECO:0008006" key="3">
    <source>
        <dbReference type="Google" id="ProtNLM"/>
    </source>
</evidence>
<name>A0A316ZI53_9BASI</name>
<organism evidence="1 2">
    <name type="scientific">Tilletiopsis washingtonensis</name>
    <dbReference type="NCBI Taxonomy" id="58919"/>
    <lineage>
        <taxon>Eukaryota</taxon>
        <taxon>Fungi</taxon>
        <taxon>Dikarya</taxon>
        <taxon>Basidiomycota</taxon>
        <taxon>Ustilaginomycotina</taxon>
        <taxon>Exobasidiomycetes</taxon>
        <taxon>Entylomatales</taxon>
        <taxon>Entylomatales incertae sedis</taxon>
        <taxon>Tilletiopsis</taxon>
    </lineage>
</organism>
<dbReference type="SUPFAM" id="SSF54637">
    <property type="entry name" value="Thioesterase/thiol ester dehydrase-isomerase"/>
    <property type="match status" value="1"/>
</dbReference>
<evidence type="ECO:0000313" key="2">
    <source>
        <dbReference type="Proteomes" id="UP000245946"/>
    </source>
</evidence>
<dbReference type="Gene3D" id="3.10.129.10">
    <property type="entry name" value="Hotdog Thioesterase"/>
    <property type="match status" value="1"/>
</dbReference>
<dbReference type="InterPro" id="IPR029069">
    <property type="entry name" value="HotDog_dom_sf"/>
</dbReference>
<dbReference type="RefSeq" id="XP_025600881.1">
    <property type="nucleotide sequence ID" value="XM_025741618.1"/>
</dbReference>
<dbReference type="Proteomes" id="UP000245946">
    <property type="component" value="Unassembled WGS sequence"/>
</dbReference>
<dbReference type="OrthoDB" id="5538558at2759"/>
<sequence length="85" mass="9562">MILGSISVRYRRPVVYPDTLLIGSAPDLPLGTDRFNLRAALYSLQQRAVVATAEQGCVSYDYRKLSKCELPKDFREALEGRGRKT</sequence>
<dbReference type="EMBL" id="KZ819285">
    <property type="protein sequence ID" value="PWO00603.1"/>
    <property type="molecule type" value="Genomic_DNA"/>
</dbReference>
<dbReference type="AlphaFoldDB" id="A0A316ZI53"/>
<reference evidence="1 2" key="1">
    <citation type="journal article" date="2018" name="Mol. Biol. Evol.">
        <title>Broad Genomic Sampling Reveals a Smut Pathogenic Ancestry of the Fungal Clade Ustilaginomycotina.</title>
        <authorList>
            <person name="Kijpornyongpan T."/>
            <person name="Mondo S.J."/>
            <person name="Barry K."/>
            <person name="Sandor L."/>
            <person name="Lee J."/>
            <person name="Lipzen A."/>
            <person name="Pangilinan J."/>
            <person name="LaButti K."/>
            <person name="Hainaut M."/>
            <person name="Henrissat B."/>
            <person name="Grigoriev I.V."/>
            <person name="Spatafora J.W."/>
            <person name="Aime M.C."/>
        </authorList>
    </citation>
    <scope>NUCLEOTIDE SEQUENCE [LARGE SCALE GENOMIC DNA]</scope>
    <source>
        <strain evidence="1 2">MCA 4186</strain>
    </source>
</reference>
<protein>
    <recommendedName>
        <fullName evidence="3">Thioesterase domain-containing protein</fullName>
    </recommendedName>
</protein>
<gene>
    <name evidence="1" type="ORF">FA09DRAFT_328021</name>
</gene>
<dbReference type="Pfam" id="PF13279">
    <property type="entry name" value="4HBT_2"/>
    <property type="match status" value="1"/>
</dbReference>
<keyword evidence="2" id="KW-1185">Reference proteome</keyword>